<dbReference type="AlphaFoldDB" id="A0A255GRJ7"/>
<proteinExistence type="predicted"/>
<reference evidence="1 2" key="1">
    <citation type="submission" date="2017-07" db="EMBL/GenBank/DDBJ databases">
        <title>Draft whole genome sequences of clinical Proprionibacteriaceae strains.</title>
        <authorList>
            <person name="Bernier A.-M."/>
            <person name="Bernard K."/>
            <person name="Domingo M.-C."/>
        </authorList>
    </citation>
    <scope>NUCLEOTIDE SEQUENCE [LARGE SCALE GENOMIC DNA]</scope>
    <source>
        <strain evidence="1 2">NML 130396</strain>
    </source>
</reference>
<protein>
    <recommendedName>
        <fullName evidence="3">RidA family protein</fullName>
    </recommendedName>
</protein>
<dbReference type="EMBL" id="NMVQ01000044">
    <property type="protein sequence ID" value="OYO18447.1"/>
    <property type="molecule type" value="Genomic_DNA"/>
</dbReference>
<gene>
    <name evidence="1" type="ORF">CGZ93_15225</name>
</gene>
<dbReference type="InterPro" id="IPR035959">
    <property type="entry name" value="RutC-like_sf"/>
</dbReference>
<evidence type="ECO:0000313" key="2">
    <source>
        <dbReference type="Proteomes" id="UP000216311"/>
    </source>
</evidence>
<evidence type="ECO:0008006" key="3">
    <source>
        <dbReference type="Google" id="ProtNLM"/>
    </source>
</evidence>
<keyword evidence="2" id="KW-1185">Reference proteome</keyword>
<name>A0A255GRJ7_9ACTN</name>
<dbReference type="CDD" id="cd00448">
    <property type="entry name" value="YjgF_YER057c_UK114_family"/>
    <property type="match status" value="1"/>
</dbReference>
<dbReference type="InterPro" id="IPR006175">
    <property type="entry name" value="YjgF/YER057c/UK114"/>
</dbReference>
<comment type="caution">
    <text evidence="1">The sequence shown here is derived from an EMBL/GenBank/DDBJ whole genome shotgun (WGS) entry which is preliminary data.</text>
</comment>
<dbReference type="PANTHER" id="PTHR43857:SF1">
    <property type="entry name" value="YJGH FAMILY PROTEIN"/>
    <property type="match status" value="1"/>
</dbReference>
<sequence length="112" mass="12058">MFSNARVSGNHFWISGMHAGTPQGAVGGADAYVQTREALRRVRALVEACGATLADVTMLRVYLTDIRLRAEVGRARSELFTGEPPCSTLVEVSRLVADDLLVEIEAEGILPS</sequence>
<accession>A0A255GRJ7</accession>
<dbReference type="Gene3D" id="3.30.1330.40">
    <property type="entry name" value="RutC-like"/>
    <property type="match status" value="1"/>
</dbReference>
<dbReference type="PANTHER" id="PTHR43857">
    <property type="entry name" value="BLR7761 PROTEIN"/>
    <property type="match status" value="1"/>
</dbReference>
<dbReference type="Proteomes" id="UP000216311">
    <property type="component" value="Unassembled WGS sequence"/>
</dbReference>
<dbReference type="SUPFAM" id="SSF55298">
    <property type="entry name" value="YjgF-like"/>
    <property type="match status" value="1"/>
</dbReference>
<dbReference type="OrthoDB" id="8684161at2"/>
<organism evidence="1 2">
    <name type="scientific">Enemella dayhoffiae</name>
    <dbReference type="NCBI Taxonomy" id="2016507"/>
    <lineage>
        <taxon>Bacteria</taxon>
        <taxon>Bacillati</taxon>
        <taxon>Actinomycetota</taxon>
        <taxon>Actinomycetes</taxon>
        <taxon>Propionibacteriales</taxon>
        <taxon>Propionibacteriaceae</taxon>
        <taxon>Enemella</taxon>
    </lineage>
</organism>
<evidence type="ECO:0000313" key="1">
    <source>
        <dbReference type="EMBL" id="OYO18447.1"/>
    </source>
</evidence>
<dbReference type="Pfam" id="PF01042">
    <property type="entry name" value="Ribonuc_L-PSP"/>
    <property type="match status" value="1"/>
</dbReference>